<evidence type="ECO:0000256" key="2">
    <source>
        <dbReference type="ARBA" id="ARBA00008685"/>
    </source>
</evidence>
<dbReference type="AlphaFoldDB" id="A0A423TFX2"/>
<keyword evidence="11" id="KW-0732">Signal</keyword>
<protein>
    <submittedName>
        <fullName evidence="13">Putative glutamate receptor, ionotropic kainate 2-like</fullName>
    </submittedName>
</protein>
<evidence type="ECO:0000256" key="3">
    <source>
        <dbReference type="ARBA" id="ARBA00022475"/>
    </source>
</evidence>
<keyword evidence="7 13" id="KW-0675">Receptor</keyword>
<evidence type="ECO:0000313" key="13">
    <source>
        <dbReference type="EMBL" id="ROT75358.1"/>
    </source>
</evidence>
<keyword evidence="5 10" id="KW-1133">Transmembrane helix</keyword>
<proteinExistence type="inferred from homology"/>
<evidence type="ECO:0000256" key="11">
    <source>
        <dbReference type="SAM" id="SignalP"/>
    </source>
</evidence>
<dbReference type="Pfam" id="PF00060">
    <property type="entry name" value="Lig_chan"/>
    <property type="match status" value="1"/>
</dbReference>
<dbReference type="Gene3D" id="1.10.287.70">
    <property type="match status" value="1"/>
</dbReference>
<sequence>MHLLLTLLLLLRESRAEFSSGLVSDSAQILGMDQIILFTNEASSPSTGSVLDALWHRDIQVSLIQTVQPQVTSSSTFDPSIGLLESVFNVTTEAPRAATPTDSDQESERKHVRDTSEIPPLFNQVLAEGDGHVGVLLLGSASWVTQMAVQGNILLLHPTSGSVAGHSLNPHLRLAAKVVVLEWSRWNIKGCEGIVKQAELAAGGKYMLRSVGCWDKSGRGLSLRKPLLPAVTDLEGAEVKVVIVKSWVIITAFLVASALWLWMFWFPTNRDTPPCPQFNCINNKRENMFASFATILAIVLRTAVYQGSPQSPTSSPGRVVYVCIWAVVIILFAVYSGNLTAFLSKPRVTKPPATIGELVLRDWTIALDKAYGAHDIVKATKTEDYQILYRRAKERGAIRENQGAQGESRTDVEQLESRDIAIVMGATGAYYNMNKNKANDRRCRLTYGTEAIAKKFSALALPKMSLLKPIFDRKIMWMRQMGVVGKLYDNSFGVKCFREDLNSGKLKPLALGQLVGVLYVWLGGMTVASLVFVFEVYMAKR</sequence>
<feature type="region of interest" description="Disordered" evidence="9">
    <location>
        <begin position="94"/>
        <end position="114"/>
    </location>
</feature>
<dbReference type="EMBL" id="QCYY01001783">
    <property type="protein sequence ID" value="ROT75358.1"/>
    <property type="molecule type" value="Genomic_DNA"/>
</dbReference>
<evidence type="ECO:0000256" key="10">
    <source>
        <dbReference type="SAM" id="Phobius"/>
    </source>
</evidence>
<evidence type="ECO:0000256" key="5">
    <source>
        <dbReference type="ARBA" id="ARBA00022989"/>
    </source>
</evidence>
<dbReference type="InterPro" id="IPR052192">
    <property type="entry name" value="Insect_Ionotropic_Sensory_Rcpt"/>
</dbReference>
<dbReference type="GO" id="GO:0005886">
    <property type="term" value="C:plasma membrane"/>
    <property type="evidence" value="ECO:0007669"/>
    <property type="project" value="UniProtKB-SubCell"/>
</dbReference>
<evidence type="ECO:0000256" key="1">
    <source>
        <dbReference type="ARBA" id="ARBA00004651"/>
    </source>
</evidence>
<evidence type="ECO:0000256" key="8">
    <source>
        <dbReference type="ARBA" id="ARBA00023180"/>
    </source>
</evidence>
<name>A0A423TFX2_PENVA</name>
<reference evidence="13 14" key="1">
    <citation type="submission" date="2018-04" db="EMBL/GenBank/DDBJ databases">
        <authorList>
            <person name="Zhang X."/>
            <person name="Yuan J."/>
            <person name="Li F."/>
            <person name="Xiang J."/>
        </authorList>
    </citation>
    <scope>NUCLEOTIDE SEQUENCE [LARGE SCALE GENOMIC DNA]</scope>
    <source>
        <tissue evidence="13">Muscle</tissue>
    </source>
</reference>
<evidence type="ECO:0000256" key="6">
    <source>
        <dbReference type="ARBA" id="ARBA00023136"/>
    </source>
</evidence>
<keyword evidence="8" id="KW-0325">Glycoprotein</keyword>
<dbReference type="SUPFAM" id="SSF53850">
    <property type="entry name" value="Periplasmic binding protein-like II"/>
    <property type="match status" value="1"/>
</dbReference>
<comment type="similarity">
    <text evidence="2">Belongs to the glutamate-gated ion channel (TC 1.A.10.1) family.</text>
</comment>
<dbReference type="PANTHER" id="PTHR42643">
    <property type="entry name" value="IONOTROPIC RECEPTOR 20A-RELATED"/>
    <property type="match status" value="1"/>
</dbReference>
<dbReference type="PANTHER" id="PTHR42643:SF24">
    <property type="entry name" value="IONOTROPIC RECEPTOR 60A"/>
    <property type="match status" value="1"/>
</dbReference>
<accession>A0A423TFX2</accession>
<keyword evidence="14" id="KW-1185">Reference proteome</keyword>
<dbReference type="Proteomes" id="UP000283509">
    <property type="component" value="Unassembled WGS sequence"/>
</dbReference>
<feature type="chain" id="PRO_5018988610" evidence="11">
    <location>
        <begin position="17"/>
        <end position="541"/>
    </location>
</feature>
<feature type="domain" description="Ionotropic glutamate receptor C-terminal" evidence="12">
    <location>
        <begin position="245"/>
        <end position="525"/>
    </location>
</feature>
<evidence type="ECO:0000259" key="12">
    <source>
        <dbReference type="Pfam" id="PF00060"/>
    </source>
</evidence>
<evidence type="ECO:0000256" key="9">
    <source>
        <dbReference type="SAM" id="MobiDB-lite"/>
    </source>
</evidence>
<feature type="transmembrane region" description="Helical" evidence="10">
    <location>
        <begin position="514"/>
        <end position="534"/>
    </location>
</feature>
<dbReference type="OrthoDB" id="6353529at2759"/>
<reference evidence="13 14" key="2">
    <citation type="submission" date="2019-01" db="EMBL/GenBank/DDBJ databases">
        <title>The decoding of complex shrimp genome reveals the adaptation for benthos swimmer, frequently molting mechanism and breeding impact on genome.</title>
        <authorList>
            <person name="Sun Y."/>
            <person name="Gao Y."/>
            <person name="Yu Y."/>
        </authorList>
    </citation>
    <scope>NUCLEOTIDE SEQUENCE [LARGE SCALE GENOMIC DNA]</scope>
    <source>
        <tissue evidence="13">Muscle</tissue>
    </source>
</reference>
<organism evidence="13 14">
    <name type="scientific">Penaeus vannamei</name>
    <name type="common">Whiteleg shrimp</name>
    <name type="synonym">Litopenaeus vannamei</name>
    <dbReference type="NCBI Taxonomy" id="6689"/>
    <lineage>
        <taxon>Eukaryota</taxon>
        <taxon>Metazoa</taxon>
        <taxon>Ecdysozoa</taxon>
        <taxon>Arthropoda</taxon>
        <taxon>Crustacea</taxon>
        <taxon>Multicrustacea</taxon>
        <taxon>Malacostraca</taxon>
        <taxon>Eumalacostraca</taxon>
        <taxon>Eucarida</taxon>
        <taxon>Decapoda</taxon>
        <taxon>Dendrobranchiata</taxon>
        <taxon>Penaeoidea</taxon>
        <taxon>Penaeidae</taxon>
        <taxon>Penaeus</taxon>
    </lineage>
</organism>
<evidence type="ECO:0000256" key="7">
    <source>
        <dbReference type="ARBA" id="ARBA00023170"/>
    </source>
</evidence>
<dbReference type="GO" id="GO:0050906">
    <property type="term" value="P:detection of stimulus involved in sensory perception"/>
    <property type="evidence" value="ECO:0007669"/>
    <property type="project" value="UniProtKB-ARBA"/>
</dbReference>
<feature type="signal peptide" evidence="11">
    <location>
        <begin position="1"/>
        <end position="16"/>
    </location>
</feature>
<feature type="transmembrane region" description="Helical" evidence="10">
    <location>
        <begin position="319"/>
        <end position="343"/>
    </location>
</feature>
<gene>
    <name evidence="13" type="ORF">C7M84_006106</name>
</gene>
<feature type="transmembrane region" description="Helical" evidence="10">
    <location>
        <begin position="247"/>
        <end position="266"/>
    </location>
</feature>
<keyword evidence="4 10" id="KW-0812">Transmembrane</keyword>
<evidence type="ECO:0000256" key="4">
    <source>
        <dbReference type="ARBA" id="ARBA00022692"/>
    </source>
</evidence>
<comment type="subcellular location">
    <subcellularLocation>
        <location evidence="1">Cell membrane</location>
        <topology evidence="1">Multi-pass membrane protein</topology>
    </subcellularLocation>
</comment>
<dbReference type="GO" id="GO:0015276">
    <property type="term" value="F:ligand-gated monoatomic ion channel activity"/>
    <property type="evidence" value="ECO:0007669"/>
    <property type="project" value="InterPro"/>
</dbReference>
<evidence type="ECO:0000313" key="14">
    <source>
        <dbReference type="Proteomes" id="UP000283509"/>
    </source>
</evidence>
<comment type="caution">
    <text evidence="13">The sequence shown here is derived from an EMBL/GenBank/DDBJ whole genome shotgun (WGS) entry which is preliminary data.</text>
</comment>
<dbReference type="InterPro" id="IPR001320">
    <property type="entry name" value="Iontro_rcpt_C"/>
</dbReference>
<keyword evidence="3" id="KW-1003">Cell membrane</keyword>
<feature type="transmembrane region" description="Helical" evidence="10">
    <location>
        <begin position="287"/>
        <end position="307"/>
    </location>
</feature>
<keyword evidence="6 10" id="KW-0472">Membrane</keyword>